<feature type="domain" description="Thiolase C-terminal" evidence="1">
    <location>
        <begin position="283"/>
        <end position="405"/>
    </location>
</feature>
<dbReference type="PANTHER" id="PTHR42870:SF1">
    <property type="entry name" value="NON-SPECIFIC LIPID-TRANSFER PROTEIN-LIKE 2"/>
    <property type="match status" value="1"/>
</dbReference>
<dbReference type="InterPro" id="IPR055140">
    <property type="entry name" value="Thiolase_C_2"/>
</dbReference>
<dbReference type="PANTHER" id="PTHR42870">
    <property type="entry name" value="ACETYL-COA C-ACETYLTRANSFERASE"/>
    <property type="match status" value="1"/>
</dbReference>
<evidence type="ECO:0000259" key="1">
    <source>
        <dbReference type="Pfam" id="PF22691"/>
    </source>
</evidence>
<dbReference type="Proteomes" id="UP000222913">
    <property type="component" value="Unassembled WGS sequence"/>
</dbReference>
<evidence type="ECO:0000313" key="2">
    <source>
        <dbReference type="EMBL" id="PHV56477.1"/>
    </source>
</evidence>
<dbReference type="CDD" id="cd00829">
    <property type="entry name" value="SCP-x_thiolase"/>
    <property type="match status" value="1"/>
</dbReference>
<comment type="caution">
    <text evidence="2">The sequence shown here is derived from an EMBL/GenBank/DDBJ whole genome shotgun (WGS) entry which is preliminary data.</text>
</comment>
<name>A0A2G3NSF1_STRMC</name>
<reference evidence="2 3" key="1">
    <citation type="submission" date="2017-10" db="EMBL/GenBank/DDBJ databases">
        <title>Whole-genome sequence of three Streptococcus macedonicus strains isolated from Italian cheeses of the Veneto region.</title>
        <authorList>
            <person name="Treu L."/>
            <person name="De Diego-Diaz B."/>
            <person name="Papadimitriou K."/>
            <person name="Tsakalidou E."/>
            <person name="Corich V."/>
            <person name="Giacomini A."/>
        </authorList>
    </citation>
    <scope>NUCLEOTIDE SEQUENCE [LARGE SCALE GENOMIC DNA]</scope>
    <source>
        <strain evidence="2 3">27MV</strain>
    </source>
</reference>
<gene>
    <name evidence="2" type="ORF">CS010_07880</name>
</gene>
<proteinExistence type="predicted"/>
<dbReference type="AlphaFoldDB" id="A0A2G3NSF1"/>
<protein>
    <submittedName>
        <fullName evidence="2">3-oxoacyl-ACP synthase</fullName>
    </submittedName>
</protein>
<dbReference type="PIRSF" id="PIRSF000429">
    <property type="entry name" value="Ac-CoA_Ac_transf"/>
    <property type="match status" value="1"/>
</dbReference>
<dbReference type="InterPro" id="IPR002155">
    <property type="entry name" value="Thiolase"/>
</dbReference>
<dbReference type="Pfam" id="PF22691">
    <property type="entry name" value="Thiolase_C_1"/>
    <property type="match status" value="1"/>
</dbReference>
<sequence>MGIKIQVSGVGCTAAPGSQHIGKSFKELLVEASYEAIEDANISASMIDGASFSYAGEGEIGHGGIVPTLVDALGLAPLEAYINCGNCASAHMAFLQGCEMIESGRYHNVLVAGFDKLTDILPFENYMLMSTDSLYDYNLGFSHIDAFLLQQEYIRKYNIEPTILKESLIKFATLMDQYGLKNTVASNYGNVPLPVEYLEKLPFFGNAMSAGEGASAVILSSLKDEIEVDEVNKNKRDTIIVAGRGYTNTSHYIPHRYNKKLLHSKTNMVPTQIGMFDGYPLELAVKRAYNEADITAEQLNIIELYDQGLNTFISLEAAGICSKGKAPDFIINGGGSINSKIAINTDGGNIARGHAAGGASLYQIIEIVKQLQNRSSGEQISNRKYGLSTVIGGAYATTAAVILENKEK</sequence>
<accession>A0A2G3NSF1</accession>
<dbReference type="RefSeq" id="WP_099390684.1">
    <property type="nucleotide sequence ID" value="NZ_PEBM01000044.1"/>
</dbReference>
<dbReference type="InterPro" id="IPR016039">
    <property type="entry name" value="Thiolase-like"/>
</dbReference>
<dbReference type="SUPFAM" id="SSF53901">
    <property type="entry name" value="Thiolase-like"/>
    <property type="match status" value="1"/>
</dbReference>
<organism evidence="2 3">
    <name type="scientific">Streptococcus macedonicus</name>
    <name type="common">Streptococcus gallolyticus macedonicus</name>
    <dbReference type="NCBI Taxonomy" id="59310"/>
    <lineage>
        <taxon>Bacteria</taxon>
        <taxon>Bacillati</taxon>
        <taxon>Bacillota</taxon>
        <taxon>Bacilli</taxon>
        <taxon>Lactobacillales</taxon>
        <taxon>Streptococcaceae</taxon>
        <taxon>Streptococcus</taxon>
    </lineage>
</organism>
<dbReference type="Gene3D" id="3.40.47.10">
    <property type="match status" value="1"/>
</dbReference>
<dbReference type="GO" id="GO:0016747">
    <property type="term" value="F:acyltransferase activity, transferring groups other than amino-acyl groups"/>
    <property type="evidence" value="ECO:0007669"/>
    <property type="project" value="InterPro"/>
</dbReference>
<evidence type="ECO:0000313" key="3">
    <source>
        <dbReference type="Proteomes" id="UP000222913"/>
    </source>
</evidence>
<dbReference type="EMBL" id="PEBM01000044">
    <property type="protein sequence ID" value="PHV56477.1"/>
    <property type="molecule type" value="Genomic_DNA"/>
</dbReference>